<sequence length="86" mass="9961">MRKISCKRNYINLGGYLMEGIILKCPKGYIKKLSSHYTVVSTEEEATLFFTESFVDDLIDYLTKMLKVNISSFEKLKAERITTIIK</sequence>
<reference evidence="1 2" key="1">
    <citation type="journal article" date="2014" name="Genome Announc.">
        <title>Genome Sequences of Three Novel Bacillus cereus Bacteriophages.</title>
        <authorList>
            <person name="Grose J.H."/>
            <person name="Jensen J.D."/>
            <person name="Merrill B.D."/>
            <person name="Fisher J.N."/>
            <person name="Burnett S.H."/>
            <person name="Breakwell D.P."/>
        </authorList>
    </citation>
    <scope>NUCLEOTIDE SEQUENCE [LARGE SCALE GENOMIC DNA]</scope>
</reference>
<dbReference type="EMBL" id="KC595511">
    <property type="protein sequence ID" value="AGR46708.1"/>
    <property type="molecule type" value="Genomic_DNA"/>
</dbReference>
<organism evidence="1 2">
    <name type="scientific">Bacillus phage Basilisk</name>
    <dbReference type="NCBI Taxonomy" id="1296654"/>
    <lineage>
        <taxon>Viruses</taxon>
        <taxon>Duplodnaviria</taxon>
        <taxon>Heunggongvirae</taxon>
        <taxon>Uroviricota</taxon>
        <taxon>Caudoviricetes</taxon>
        <taxon>Sejongvirinae</taxon>
        <taxon>Basiliskvirus</taxon>
        <taxon>Basiliskvirus basilisk</taxon>
    </lineage>
</organism>
<protein>
    <submittedName>
        <fullName evidence="1">Uncharacterized protein</fullName>
    </submittedName>
</protein>
<dbReference type="Proteomes" id="UP000015091">
    <property type="component" value="Segment"/>
</dbReference>
<accession>S5M8A5</accession>
<proteinExistence type="predicted"/>
<keyword evidence="2" id="KW-1185">Reference proteome</keyword>
<evidence type="ECO:0000313" key="2">
    <source>
        <dbReference type="Proteomes" id="UP000015091"/>
    </source>
</evidence>
<gene>
    <name evidence="1" type="ORF">BASILISK_13</name>
</gene>
<evidence type="ECO:0000313" key="1">
    <source>
        <dbReference type="EMBL" id="AGR46708.1"/>
    </source>
</evidence>
<name>S5M8A5_9CAUD</name>